<accession>A0A430BZ11</accession>
<comment type="caution">
    <text evidence="1">The sequence shown here is derived from an EMBL/GenBank/DDBJ whole genome shotgun (WGS) entry which is preliminary data.</text>
</comment>
<dbReference type="Proteomes" id="UP000287401">
    <property type="component" value="Unassembled WGS sequence"/>
</dbReference>
<evidence type="ECO:0000313" key="2">
    <source>
        <dbReference type="Proteomes" id="UP000287401"/>
    </source>
</evidence>
<dbReference type="EMBL" id="QRAL01000006">
    <property type="protein sequence ID" value="RSU57988.1"/>
    <property type="molecule type" value="Genomic_DNA"/>
</dbReference>
<gene>
    <name evidence="1" type="ORF">DAH51_07020</name>
</gene>
<dbReference type="AlphaFoldDB" id="A0A430BZ11"/>
<name>A0A430BZ11_SPHYA</name>
<sequence>MTDAVKMAIEALTEIKAAAGMVRCFGLTATQDDMAAAIINRAMDALAALEQAGEPVADRPLYVRELPNPSPRIGEYVVTAADIKRAGRQVDEAAARDAARKWLVAQGEDPATMYSGLVKLVEDAWLAGMKPVPTLQRLGQEFDAGEELAVLLTKAIGDITVALKWAGKSGKIEEWTAPYVAAVNQFDAHPPQSRGQAFDGEGEAVKALEPFAKLAGPINGEADRPTYLEAISGPNGTDELRLSTLVGDGRRVEILDAEDFRRAARVLAALSSAKRGEEW</sequence>
<organism evidence="1 2">
    <name type="scientific">Sphingobium yanoikuyae</name>
    <name type="common">Sphingomonas yanoikuyae</name>
    <dbReference type="NCBI Taxonomy" id="13690"/>
    <lineage>
        <taxon>Bacteria</taxon>
        <taxon>Pseudomonadati</taxon>
        <taxon>Pseudomonadota</taxon>
        <taxon>Alphaproteobacteria</taxon>
        <taxon>Sphingomonadales</taxon>
        <taxon>Sphingomonadaceae</taxon>
        <taxon>Sphingobium</taxon>
    </lineage>
</organism>
<reference evidence="1 2" key="1">
    <citation type="submission" date="2018-07" db="EMBL/GenBank/DDBJ databases">
        <title>Genomic and Epidemiologic Investigation of an Indolent Hospital Outbreak.</title>
        <authorList>
            <person name="Johnson R.C."/>
            <person name="Deming C."/>
            <person name="Conlan S."/>
            <person name="Zellmer C.J."/>
            <person name="Michelin A.V."/>
            <person name="Lee-Lin S."/>
            <person name="Thomas P.J."/>
            <person name="Park M."/>
            <person name="Weingarten R.A."/>
            <person name="Less J."/>
            <person name="Dekker J.P."/>
            <person name="Frank K.M."/>
            <person name="Musser K.A."/>
            <person name="Mcquiston J.R."/>
            <person name="Henderson D.K."/>
            <person name="Lau A.F."/>
            <person name="Palmore T.N."/>
            <person name="Segre J.A."/>
        </authorList>
    </citation>
    <scope>NUCLEOTIDE SEQUENCE [LARGE SCALE GENOMIC DNA]</scope>
    <source>
        <strain evidence="1 2">SK-NIH.Env6_1116</strain>
    </source>
</reference>
<proteinExistence type="predicted"/>
<evidence type="ECO:0000313" key="1">
    <source>
        <dbReference type="EMBL" id="RSU57988.1"/>
    </source>
</evidence>
<protein>
    <submittedName>
        <fullName evidence="1">Uncharacterized protein</fullName>
    </submittedName>
</protein>
<dbReference type="RefSeq" id="WP_125997789.1">
    <property type="nucleotide sequence ID" value="NZ_QRAL01000006.1"/>
</dbReference>